<dbReference type="Proteomes" id="UP000321935">
    <property type="component" value="Unassembled WGS sequence"/>
</dbReference>
<evidence type="ECO:0000313" key="2">
    <source>
        <dbReference type="Proteomes" id="UP000321935"/>
    </source>
</evidence>
<proteinExistence type="predicted"/>
<gene>
    <name evidence="1" type="ORF">ESV85_15190</name>
</gene>
<dbReference type="EMBL" id="VORW01000012">
    <property type="protein sequence ID" value="TXE07540.1"/>
    <property type="molecule type" value="Genomic_DNA"/>
</dbReference>
<dbReference type="RefSeq" id="WP_146919026.1">
    <property type="nucleotide sequence ID" value="NZ_VORW01000012.1"/>
</dbReference>
<reference evidence="1 2" key="1">
    <citation type="submission" date="2019-08" db="EMBL/GenBank/DDBJ databases">
        <title>Genomes sequence of Algoriphagus aquimarinus ACAM450.</title>
        <authorList>
            <person name="Bowman J.P."/>
        </authorList>
    </citation>
    <scope>NUCLEOTIDE SEQUENCE [LARGE SCALE GENOMIC DNA]</scope>
    <source>
        <strain evidence="1 2">ACAM 450</strain>
    </source>
</reference>
<organism evidence="1 2">
    <name type="scientific">Algoriphagus aquimarinus</name>
    <dbReference type="NCBI Taxonomy" id="237018"/>
    <lineage>
        <taxon>Bacteria</taxon>
        <taxon>Pseudomonadati</taxon>
        <taxon>Bacteroidota</taxon>
        <taxon>Cytophagia</taxon>
        <taxon>Cytophagales</taxon>
        <taxon>Cyclobacteriaceae</taxon>
        <taxon>Algoriphagus</taxon>
    </lineage>
</organism>
<dbReference type="OrthoDB" id="1262144at2"/>
<sequence length="80" mass="9288">MATVDNLRNGLIDKILSIKNRDFLEALDKLISSSISEFDKLELTDEQKMMLEMSEEDIKNGKLISQEAMDKRNLEWLNAR</sequence>
<evidence type="ECO:0000313" key="1">
    <source>
        <dbReference type="EMBL" id="TXE07540.1"/>
    </source>
</evidence>
<accession>A0A5C7AFM0</accession>
<dbReference type="AlphaFoldDB" id="A0A5C7AFM0"/>
<protein>
    <recommendedName>
        <fullName evidence="3">Addiction module component</fullName>
    </recommendedName>
</protein>
<name>A0A5C7AFM0_9BACT</name>
<comment type="caution">
    <text evidence="1">The sequence shown here is derived from an EMBL/GenBank/DDBJ whole genome shotgun (WGS) entry which is preliminary data.</text>
</comment>
<evidence type="ECO:0008006" key="3">
    <source>
        <dbReference type="Google" id="ProtNLM"/>
    </source>
</evidence>